<sequence>MASLLQYNFFPTDFYFPRPTPVSDQQQVLPVQTQGHDTTAASEDPKSLVFRNMQNKKNKIVKFYDDGFLVGYTVGSLMAGLQYNFFPTDFYYPRPRGVNRENTGQQVLHVKTQKGDETDASKHSTSLVSRVIIDDNKARKGLHSSSSSIFKESQGNL</sequence>
<accession>A0AA88RJ79</accession>
<dbReference type="AlphaFoldDB" id="A0AA88RJ79"/>
<gene>
    <name evidence="1" type="ORF">RJ640_027632</name>
</gene>
<evidence type="ECO:0000313" key="2">
    <source>
        <dbReference type="Proteomes" id="UP001187471"/>
    </source>
</evidence>
<dbReference type="PANTHER" id="PTHR38223:SF4">
    <property type="match status" value="1"/>
</dbReference>
<comment type="caution">
    <text evidence="1">The sequence shown here is derived from an EMBL/GenBank/DDBJ whole genome shotgun (WGS) entry which is preliminary data.</text>
</comment>
<name>A0AA88RJ79_9ASTE</name>
<dbReference type="EMBL" id="JAVXUO010002184">
    <property type="protein sequence ID" value="KAK2975505.1"/>
    <property type="molecule type" value="Genomic_DNA"/>
</dbReference>
<dbReference type="PANTHER" id="PTHR38223">
    <property type="match status" value="1"/>
</dbReference>
<organism evidence="1 2">
    <name type="scientific">Escallonia rubra</name>
    <dbReference type="NCBI Taxonomy" id="112253"/>
    <lineage>
        <taxon>Eukaryota</taxon>
        <taxon>Viridiplantae</taxon>
        <taxon>Streptophyta</taxon>
        <taxon>Embryophyta</taxon>
        <taxon>Tracheophyta</taxon>
        <taxon>Spermatophyta</taxon>
        <taxon>Magnoliopsida</taxon>
        <taxon>eudicotyledons</taxon>
        <taxon>Gunneridae</taxon>
        <taxon>Pentapetalae</taxon>
        <taxon>asterids</taxon>
        <taxon>campanulids</taxon>
        <taxon>Escalloniales</taxon>
        <taxon>Escalloniaceae</taxon>
        <taxon>Escallonia</taxon>
    </lineage>
</organism>
<keyword evidence="2" id="KW-1185">Reference proteome</keyword>
<reference evidence="1" key="1">
    <citation type="submission" date="2022-12" db="EMBL/GenBank/DDBJ databases">
        <title>Draft genome assemblies for two species of Escallonia (Escalloniales).</title>
        <authorList>
            <person name="Chanderbali A."/>
            <person name="Dervinis C."/>
            <person name="Anghel I."/>
            <person name="Soltis D."/>
            <person name="Soltis P."/>
            <person name="Zapata F."/>
        </authorList>
    </citation>
    <scope>NUCLEOTIDE SEQUENCE</scope>
    <source>
        <strain evidence="1">UCBG92.1500</strain>
        <tissue evidence="1">Leaf</tissue>
    </source>
</reference>
<dbReference type="Proteomes" id="UP001187471">
    <property type="component" value="Unassembled WGS sequence"/>
</dbReference>
<protein>
    <submittedName>
        <fullName evidence="1">Uncharacterized protein</fullName>
    </submittedName>
</protein>
<proteinExistence type="predicted"/>
<evidence type="ECO:0000313" key="1">
    <source>
        <dbReference type="EMBL" id="KAK2975505.1"/>
    </source>
</evidence>